<feature type="compositionally biased region" description="Acidic residues" evidence="1">
    <location>
        <begin position="273"/>
        <end position="304"/>
    </location>
</feature>
<feature type="region of interest" description="Disordered" evidence="1">
    <location>
        <begin position="1"/>
        <end position="37"/>
    </location>
</feature>
<feature type="region of interest" description="Disordered" evidence="1">
    <location>
        <begin position="69"/>
        <end position="244"/>
    </location>
</feature>
<protein>
    <submittedName>
        <fullName evidence="2">Uncharacterized protein</fullName>
    </submittedName>
</protein>
<feature type="compositionally biased region" description="Polar residues" evidence="1">
    <location>
        <begin position="1"/>
        <end position="15"/>
    </location>
</feature>
<evidence type="ECO:0000313" key="3">
    <source>
        <dbReference type="Proteomes" id="UP001556367"/>
    </source>
</evidence>
<name>A0ABR3JV43_9AGAR</name>
<keyword evidence="3" id="KW-1185">Reference proteome</keyword>
<dbReference type="Proteomes" id="UP001556367">
    <property type="component" value="Unassembled WGS sequence"/>
</dbReference>
<comment type="caution">
    <text evidence="2">The sequence shown here is derived from an EMBL/GenBank/DDBJ whole genome shotgun (WGS) entry which is preliminary data.</text>
</comment>
<feature type="region of interest" description="Disordered" evidence="1">
    <location>
        <begin position="411"/>
        <end position="443"/>
    </location>
</feature>
<feature type="compositionally biased region" description="Low complexity" evidence="1">
    <location>
        <begin position="135"/>
        <end position="144"/>
    </location>
</feature>
<accession>A0ABR3JV43</accession>
<feature type="region of interest" description="Disordered" evidence="1">
    <location>
        <begin position="271"/>
        <end position="305"/>
    </location>
</feature>
<reference evidence="3" key="1">
    <citation type="submission" date="2024-06" db="EMBL/GenBank/DDBJ databases">
        <title>Multi-omics analyses provide insights into the biosynthesis of the anticancer antibiotic pleurotin in Hohenbuehelia grisea.</title>
        <authorList>
            <person name="Weaver J.A."/>
            <person name="Alberti F."/>
        </authorList>
    </citation>
    <scope>NUCLEOTIDE SEQUENCE [LARGE SCALE GENOMIC DNA]</scope>
    <source>
        <strain evidence="3">T-177</strain>
    </source>
</reference>
<feature type="compositionally biased region" description="Polar residues" evidence="1">
    <location>
        <begin position="24"/>
        <end position="37"/>
    </location>
</feature>
<sequence length="452" mass="48761">MQFNSPYSPFFTSGLLSPAAPSSRRGSLPTSPTSPSVQCDFDEASVFYFTLQPGRDSRQLRSFLSLDLADSTSSRRDRRPTTPLSPKPAPSIGLPPIPGSSTRSKLKLTIHPHHLSHSSPTLPFTAPPSHPQPSAPHSQPQSQPHPRPPPRRRRRSSADPPSRMSPSVRAPPPAPLHLRERGLSNASNADRRVSMSTVSTGYRRARRSAALAALEGRARPRDSGSRSAGGSAFTGPRYGQSAGSSEVVRYPFVAELARGVEGTMVKRNFMSMSDDEEDEDEGFQDGLESNDEDEEDEEDSDDDDITVRLTPAANADTDADTHALQRQFATYTLSPTPTPRSIPALSFTPSSAAPSPLHTPLLTPALLPSSLPSSAALWQTPRQHAPSYGYSFAAKESESFIDLGELDGECRGRGHGSRGAAENPKTLRTSTRTRIQARAPTPPLLSLPIGRI</sequence>
<evidence type="ECO:0000313" key="2">
    <source>
        <dbReference type="EMBL" id="KAL0959716.1"/>
    </source>
</evidence>
<organism evidence="2 3">
    <name type="scientific">Hohenbuehelia grisea</name>
    <dbReference type="NCBI Taxonomy" id="104357"/>
    <lineage>
        <taxon>Eukaryota</taxon>
        <taxon>Fungi</taxon>
        <taxon>Dikarya</taxon>
        <taxon>Basidiomycota</taxon>
        <taxon>Agaricomycotina</taxon>
        <taxon>Agaricomycetes</taxon>
        <taxon>Agaricomycetidae</taxon>
        <taxon>Agaricales</taxon>
        <taxon>Pleurotineae</taxon>
        <taxon>Pleurotaceae</taxon>
        <taxon>Hohenbuehelia</taxon>
    </lineage>
</organism>
<evidence type="ECO:0000256" key="1">
    <source>
        <dbReference type="SAM" id="MobiDB-lite"/>
    </source>
</evidence>
<feature type="compositionally biased region" description="Pro residues" evidence="1">
    <location>
        <begin position="83"/>
        <end position="98"/>
    </location>
</feature>
<gene>
    <name evidence="2" type="ORF">HGRIS_011409</name>
</gene>
<proteinExistence type="predicted"/>
<feature type="compositionally biased region" description="Pro residues" evidence="1">
    <location>
        <begin position="125"/>
        <end position="134"/>
    </location>
</feature>
<feature type="compositionally biased region" description="Low complexity" evidence="1">
    <location>
        <begin position="158"/>
        <end position="167"/>
    </location>
</feature>
<dbReference type="EMBL" id="JASNQZ010000002">
    <property type="protein sequence ID" value="KAL0959716.1"/>
    <property type="molecule type" value="Genomic_DNA"/>
</dbReference>
<feature type="compositionally biased region" description="Basic residues" evidence="1">
    <location>
        <begin position="104"/>
        <end position="116"/>
    </location>
</feature>
<feature type="compositionally biased region" description="Polar residues" evidence="1">
    <location>
        <begin position="184"/>
        <end position="200"/>
    </location>
</feature>